<dbReference type="EMBL" id="JANIAA010000044">
    <property type="protein sequence ID" value="MCQ8194240.1"/>
    <property type="molecule type" value="Genomic_DNA"/>
</dbReference>
<comment type="caution">
    <text evidence="1">The sequence shown here is derived from an EMBL/GenBank/DDBJ whole genome shotgun (WGS) entry which is preliminary data.</text>
</comment>
<sequence>MTTSPQPSLLPGIALPDPDTLTGPQLEGWNCALCGRRLIADQLLGTVVWTCGSRPREVELWVCRPLCTEAGAAQQGGGHG</sequence>
<name>A0ABT1VA15_9ACTN</name>
<gene>
    <name evidence="1" type="ORF">NP777_39605</name>
</gene>
<proteinExistence type="predicted"/>
<dbReference type="RefSeq" id="WP_256655014.1">
    <property type="nucleotide sequence ID" value="NZ_JANIAA010000044.1"/>
</dbReference>
<evidence type="ECO:0000313" key="2">
    <source>
        <dbReference type="Proteomes" id="UP001204746"/>
    </source>
</evidence>
<evidence type="ECO:0000313" key="1">
    <source>
        <dbReference type="EMBL" id="MCQ8194240.1"/>
    </source>
</evidence>
<protein>
    <submittedName>
        <fullName evidence="1">Uncharacterized protein</fullName>
    </submittedName>
</protein>
<keyword evidence="2" id="KW-1185">Reference proteome</keyword>
<reference evidence="1 2" key="1">
    <citation type="submission" date="2022-07" db="EMBL/GenBank/DDBJ databases">
        <authorList>
            <person name="Phongsopitanun W."/>
            <person name="Tanasupawat S."/>
        </authorList>
    </citation>
    <scope>NUCLEOTIDE SEQUENCE [LARGE SCALE GENOMIC DNA]</scope>
    <source>
        <strain evidence="1 2">RCU-064</strain>
    </source>
</reference>
<dbReference type="Proteomes" id="UP001204746">
    <property type="component" value="Unassembled WGS sequence"/>
</dbReference>
<organism evidence="1 2">
    <name type="scientific">Streptomyces rugosispiralis</name>
    <dbReference type="NCBI Taxonomy" id="2967341"/>
    <lineage>
        <taxon>Bacteria</taxon>
        <taxon>Bacillati</taxon>
        <taxon>Actinomycetota</taxon>
        <taxon>Actinomycetes</taxon>
        <taxon>Kitasatosporales</taxon>
        <taxon>Streptomycetaceae</taxon>
        <taxon>Streptomyces</taxon>
    </lineage>
</organism>
<accession>A0ABT1VA15</accession>